<evidence type="ECO:0000256" key="5">
    <source>
        <dbReference type="ARBA" id="ARBA00023163"/>
    </source>
</evidence>
<accession>A0A067D4D4</accession>
<feature type="compositionally biased region" description="Low complexity" evidence="7">
    <location>
        <begin position="49"/>
        <end position="59"/>
    </location>
</feature>
<dbReference type="InterPro" id="IPR001005">
    <property type="entry name" value="SANT/Myb"/>
</dbReference>
<evidence type="ECO:0000259" key="9">
    <source>
        <dbReference type="PROSITE" id="PS51293"/>
    </source>
</evidence>
<dbReference type="KEGG" id="spar:SPRG_01762"/>
<dbReference type="VEuPathDB" id="FungiDB:SPRG_01762"/>
<feature type="region of interest" description="Disordered" evidence="7">
    <location>
        <begin position="82"/>
        <end position="115"/>
    </location>
</feature>
<reference evidence="12 13" key="1">
    <citation type="journal article" date="2013" name="PLoS Genet.">
        <title>Distinctive expansion of potential virulence genes in the genome of the oomycete fish pathogen Saprolegnia parasitica.</title>
        <authorList>
            <person name="Jiang R.H."/>
            <person name="de Bruijn I."/>
            <person name="Haas B.J."/>
            <person name="Belmonte R."/>
            <person name="Lobach L."/>
            <person name="Christie J."/>
            <person name="van den Ackerveken G."/>
            <person name="Bottin A."/>
            <person name="Bulone V."/>
            <person name="Diaz-Moreno S.M."/>
            <person name="Dumas B."/>
            <person name="Fan L."/>
            <person name="Gaulin E."/>
            <person name="Govers F."/>
            <person name="Grenville-Briggs L.J."/>
            <person name="Horner N.R."/>
            <person name="Levin J.Z."/>
            <person name="Mammella M."/>
            <person name="Meijer H.J."/>
            <person name="Morris P."/>
            <person name="Nusbaum C."/>
            <person name="Oome S."/>
            <person name="Phillips A.J."/>
            <person name="van Rooyen D."/>
            <person name="Rzeszutek E."/>
            <person name="Saraiva M."/>
            <person name="Secombes C.J."/>
            <person name="Seidl M.F."/>
            <person name="Snel B."/>
            <person name="Stassen J.H."/>
            <person name="Sykes S."/>
            <person name="Tripathy S."/>
            <person name="van den Berg H."/>
            <person name="Vega-Arreguin J.C."/>
            <person name="Wawra S."/>
            <person name="Young S.K."/>
            <person name="Zeng Q."/>
            <person name="Dieguez-Uribeondo J."/>
            <person name="Russ C."/>
            <person name="Tyler B.M."/>
            <person name="van West P."/>
        </authorList>
    </citation>
    <scope>NUCLEOTIDE SEQUENCE [LARGE SCALE GENOMIC DNA]</scope>
    <source>
        <strain evidence="12 13">CBS 223.65</strain>
    </source>
</reference>
<gene>
    <name evidence="12" type="ORF">SPRG_01762</name>
</gene>
<dbReference type="GeneID" id="24124343"/>
<evidence type="ECO:0000259" key="8">
    <source>
        <dbReference type="PROSITE" id="PS50090"/>
    </source>
</evidence>
<feature type="domain" description="Myb-like" evidence="8">
    <location>
        <begin position="291"/>
        <end position="341"/>
    </location>
</feature>
<dbReference type="PANTHER" id="PTHR46373">
    <property type="entry name" value="PROTEIN RKD4"/>
    <property type="match status" value="1"/>
</dbReference>
<keyword evidence="6" id="KW-0539">Nucleus</keyword>
<dbReference type="InterPro" id="IPR009057">
    <property type="entry name" value="Homeodomain-like_sf"/>
</dbReference>
<dbReference type="CDD" id="cd00167">
    <property type="entry name" value="SANT"/>
    <property type="match status" value="1"/>
</dbReference>
<evidence type="ECO:0000256" key="7">
    <source>
        <dbReference type="SAM" id="MobiDB-lite"/>
    </source>
</evidence>
<dbReference type="PROSITE" id="PS51519">
    <property type="entry name" value="RWP_RK"/>
    <property type="match status" value="1"/>
</dbReference>
<comment type="function">
    <text evidence="1">Putative transcription factor.</text>
</comment>
<dbReference type="OMA" id="MAMMAPR"/>
<evidence type="ECO:0000313" key="12">
    <source>
        <dbReference type="EMBL" id="KDO33882.1"/>
    </source>
</evidence>
<dbReference type="InterPro" id="IPR017930">
    <property type="entry name" value="Myb_dom"/>
</dbReference>
<dbReference type="EMBL" id="KK583192">
    <property type="protein sequence ID" value="KDO33882.1"/>
    <property type="molecule type" value="Genomic_DNA"/>
</dbReference>
<dbReference type="RefSeq" id="XP_012195518.1">
    <property type="nucleotide sequence ID" value="XM_012340128.1"/>
</dbReference>
<dbReference type="GO" id="GO:0003700">
    <property type="term" value="F:DNA-binding transcription factor activity"/>
    <property type="evidence" value="ECO:0007669"/>
    <property type="project" value="InterPro"/>
</dbReference>
<dbReference type="InterPro" id="IPR003035">
    <property type="entry name" value="RWP-RK_dom"/>
</dbReference>
<feature type="domain" description="SANT" evidence="9">
    <location>
        <begin position="294"/>
        <end position="345"/>
    </location>
</feature>
<evidence type="ECO:0000313" key="13">
    <source>
        <dbReference type="Proteomes" id="UP000030745"/>
    </source>
</evidence>
<dbReference type="AlphaFoldDB" id="A0A067D4D4"/>
<dbReference type="Pfam" id="PF00249">
    <property type="entry name" value="Myb_DNA-binding"/>
    <property type="match status" value="1"/>
</dbReference>
<dbReference type="GO" id="GO:0003677">
    <property type="term" value="F:DNA binding"/>
    <property type="evidence" value="ECO:0007669"/>
    <property type="project" value="UniProtKB-KW"/>
</dbReference>
<feature type="region of interest" description="Disordered" evidence="7">
    <location>
        <begin position="21"/>
        <end position="69"/>
    </location>
</feature>
<dbReference type="InterPro" id="IPR006447">
    <property type="entry name" value="Myb_dom_plants"/>
</dbReference>
<dbReference type="SUPFAM" id="SSF46689">
    <property type="entry name" value="Homeodomain-like"/>
    <property type="match status" value="1"/>
</dbReference>
<dbReference type="PROSITE" id="PS50090">
    <property type="entry name" value="MYB_LIKE"/>
    <property type="match status" value="1"/>
</dbReference>
<evidence type="ECO:0008006" key="14">
    <source>
        <dbReference type="Google" id="ProtNLM"/>
    </source>
</evidence>
<feature type="domain" description="HTH myb-type" evidence="10">
    <location>
        <begin position="291"/>
        <end position="345"/>
    </location>
</feature>
<dbReference type="STRING" id="695850.A0A067D4D4"/>
<keyword evidence="5" id="KW-0804">Transcription</keyword>
<proteinExistence type="predicted"/>
<dbReference type="SMART" id="SM00717">
    <property type="entry name" value="SANT"/>
    <property type="match status" value="1"/>
</dbReference>
<evidence type="ECO:0000256" key="3">
    <source>
        <dbReference type="ARBA" id="ARBA00023054"/>
    </source>
</evidence>
<dbReference type="NCBIfam" id="TIGR01557">
    <property type="entry name" value="myb_SHAQKYF"/>
    <property type="match status" value="1"/>
</dbReference>
<dbReference type="Pfam" id="PF02042">
    <property type="entry name" value="RWP-RK"/>
    <property type="match status" value="1"/>
</dbReference>
<evidence type="ECO:0000256" key="6">
    <source>
        <dbReference type="ARBA" id="ARBA00023242"/>
    </source>
</evidence>
<evidence type="ECO:0000256" key="2">
    <source>
        <dbReference type="ARBA" id="ARBA00023015"/>
    </source>
</evidence>
<feature type="domain" description="RWP-RK" evidence="11">
    <location>
        <begin position="107"/>
        <end position="194"/>
    </location>
</feature>
<evidence type="ECO:0000259" key="10">
    <source>
        <dbReference type="PROSITE" id="PS51294"/>
    </source>
</evidence>
<name>A0A067D4D4_SAPPC</name>
<dbReference type="PANTHER" id="PTHR46373:SF2">
    <property type="entry name" value="RWP-RK DOMAIN-CONTAINING PROTEIN"/>
    <property type="match status" value="1"/>
</dbReference>
<sequence>MTMARPDDDLAVDVAVRTTCDMLADDPMDEEEDVVDDDDEDEDDEMDGDAGSSSNCSSSTEDDSVPSKRYWREQLEFLRECSGGEDDDEHADDALTGHKRAGTRAKPRKTAAKPVATRTRVWTQVVGFDDLKQWFHVPMKEAALHFGVQITSLKKMCRRNGIKRWPHRQVRSLSRAIDSIMSAMGTASPKEKQELEQMALELRQKRQSVIDFPNKQQSSQQSSQSHFSTVLSKAVMSPSAFSEKEMAMMAPRVPRVRAKVAPLQAHTDGIKVEPCLKSELDDDLSPTSSNGSTKRGGRWLAEEHQLFLEGLRAYGKNWKKVAQVVPTRSTVQIRTHAQKFFKRMSQERMSPTASGKEHHIYLASDAEASAWFEPVELIADDCPSGAKFFDQHRDFFPEFPDFDATLEQFQF</sequence>
<keyword evidence="4" id="KW-0238">DNA-binding</keyword>
<feature type="compositionally biased region" description="Acidic residues" evidence="7">
    <location>
        <begin position="23"/>
        <end position="48"/>
    </location>
</feature>
<dbReference type="PROSITE" id="PS51294">
    <property type="entry name" value="HTH_MYB"/>
    <property type="match status" value="1"/>
</dbReference>
<keyword evidence="3" id="KW-0175">Coiled coil</keyword>
<evidence type="ECO:0000256" key="4">
    <source>
        <dbReference type="ARBA" id="ARBA00023125"/>
    </source>
</evidence>
<protein>
    <recommendedName>
        <fullName evidence="14">HTH myb-type domain-containing protein</fullName>
    </recommendedName>
</protein>
<evidence type="ECO:0000256" key="1">
    <source>
        <dbReference type="ARBA" id="ARBA00004049"/>
    </source>
</evidence>
<feature type="compositionally biased region" description="Basic residues" evidence="7">
    <location>
        <begin position="97"/>
        <end position="111"/>
    </location>
</feature>
<dbReference type="PROSITE" id="PS51293">
    <property type="entry name" value="SANT"/>
    <property type="match status" value="1"/>
</dbReference>
<dbReference type="Proteomes" id="UP000030745">
    <property type="component" value="Unassembled WGS sequence"/>
</dbReference>
<evidence type="ECO:0000259" key="11">
    <source>
        <dbReference type="PROSITE" id="PS51519"/>
    </source>
</evidence>
<keyword evidence="2" id="KW-0805">Transcription regulation</keyword>
<dbReference type="Gene3D" id="1.10.10.60">
    <property type="entry name" value="Homeodomain-like"/>
    <property type="match status" value="1"/>
</dbReference>
<organism evidence="12 13">
    <name type="scientific">Saprolegnia parasitica (strain CBS 223.65)</name>
    <dbReference type="NCBI Taxonomy" id="695850"/>
    <lineage>
        <taxon>Eukaryota</taxon>
        <taxon>Sar</taxon>
        <taxon>Stramenopiles</taxon>
        <taxon>Oomycota</taxon>
        <taxon>Saprolegniomycetes</taxon>
        <taxon>Saprolegniales</taxon>
        <taxon>Saprolegniaceae</taxon>
        <taxon>Saprolegnia</taxon>
    </lineage>
</organism>
<dbReference type="InterPro" id="IPR044607">
    <property type="entry name" value="RKD-like"/>
</dbReference>
<dbReference type="OrthoDB" id="118550at2759"/>
<dbReference type="InterPro" id="IPR017884">
    <property type="entry name" value="SANT_dom"/>
</dbReference>
<keyword evidence="13" id="KW-1185">Reference proteome</keyword>